<proteinExistence type="predicted"/>
<dbReference type="KEGG" id="nth:Nther_0811"/>
<dbReference type="Gene3D" id="1.10.340.30">
    <property type="entry name" value="Hypothetical protein, domain 2"/>
    <property type="match status" value="1"/>
</dbReference>
<protein>
    <recommendedName>
        <fullName evidence="1">DUF7664 domain-containing protein</fullName>
    </recommendedName>
</protein>
<feature type="domain" description="DUF7664" evidence="1">
    <location>
        <begin position="1"/>
        <end position="100"/>
    </location>
</feature>
<dbReference type="Pfam" id="PF09171">
    <property type="entry name" value="AGOG"/>
    <property type="match status" value="1"/>
</dbReference>
<dbReference type="AlphaFoldDB" id="B2A7U9"/>
<accession>B2A7U9</accession>
<dbReference type="InterPro" id="IPR011257">
    <property type="entry name" value="DNA_glycosylase"/>
</dbReference>
<dbReference type="EMBL" id="CP001034">
    <property type="protein sequence ID" value="ACB84397.1"/>
    <property type="molecule type" value="Genomic_DNA"/>
</dbReference>
<dbReference type="GO" id="GO:0003906">
    <property type="term" value="F:DNA-(apurinic or apyrimidinic site) endonuclease activity"/>
    <property type="evidence" value="ECO:0007669"/>
    <property type="project" value="InterPro"/>
</dbReference>
<dbReference type="Pfam" id="PF24701">
    <property type="entry name" value="DUF7664"/>
    <property type="match status" value="1"/>
</dbReference>
<evidence type="ECO:0000313" key="2">
    <source>
        <dbReference type="EMBL" id="ACB84397.1"/>
    </source>
</evidence>
<dbReference type="InterPro" id="IPR015254">
    <property type="entry name" value="AGOG-like"/>
</dbReference>
<dbReference type="GO" id="GO:0016799">
    <property type="term" value="F:hydrolase activity, hydrolyzing N-glycosyl compounds"/>
    <property type="evidence" value="ECO:0007669"/>
    <property type="project" value="InterPro"/>
</dbReference>
<dbReference type="RefSeq" id="WP_012447276.1">
    <property type="nucleotide sequence ID" value="NC_010718.1"/>
</dbReference>
<dbReference type="eggNOG" id="COG4047">
    <property type="taxonomic scope" value="Bacteria"/>
</dbReference>
<dbReference type="InterPro" id="IPR056081">
    <property type="entry name" value="DUF7664"/>
</dbReference>
<keyword evidence="3" id="KW-1185">Reference proteome</keyword>
<evidence type="ECO:0000313" key="3">
    <source>
        <dbReference type="Proteomes" id="UP000001683"/>
    </source>
</evidence>
<dbReference type="OrthoDB" id="2110768at2"/>
<dbReference type="Proteomes" id="UP000001683">
    <property type="component" value="Chromosome"/>
</dbReference>
<dbReference type="HOGENOM" id="CLU_412687_0_0_9"/>
<reference evidence="2 3" key="1">
    <citation type="submission" date="2008-04" db="EMBL/GenBank/DDBJ databases">
        <title>Complete sequence of chromosome of Natranaerobius thermophilus JW/NM-WN-LF.</title>
        <authorList>
            <consortium name="US DOE Joint Genome Institute"/>
            <person name="Copeland A."/>
            <person name="Lucas S."/>
            <person name="Lapidus A."/>
            <person name="Glavina del Rio T."/>
            <person name="Dalin E."/>
            <person name="Tice H."/>
            <person name="Bruce D."/>
            <person name="Goodwin L."/>
            <person name="Pitluck S."/>
            <person name="Chertkov O."/>
            <person name="Brettin T."/>
            <person name="Detter J.C."/>
            <person name="Han C."/>
            <person name="Kuske C.R."/>
            <person name="Schmutz J."/>
            <person name="Larimer F."/>
            <person name="Land M."/>
            <person name="Hauser L."/>
            <person name="Kyrpides N."/>
            <person name="Lykidis A."/>
            <person name="Mesbah N.M."/>
            <person name="Wiegel J."/>
        </authorList>
    </citation>
    <scope>NUCLEOTIDE SEQUENCE [LARGE SCALE GENOMIC DNA]</scope>
    <source>
        <strain evidence="3">ATCC BAA-1301 / DSM 18059 / JW/NM-WN-LF</strain>
    </source>
</reference>
<reference evidence="2 3" key="2">
    <citation type="journal article" date="2011" name="J. Bacteriol.">
        <title>Complete genome sequence of the anaerobic, halophilic alkalithermophile Natranaerobius thermophilus JW/NM-WN-LF.</title>
        <authorList>
            <person name="Zhao B."/>
            <person name="Mesbah N.M."/>
            <person name="Dalin E."/>
            <person name="Goodwin L."/>
            <person name="Nolan M."/>
            <person name="Pitluck S."/>
            <person name="Chertkov O."/>
            <person name="Brettin T.S."/>
            <person name="Han J."/>
            <person name="Larimer F.W."/>
            <person name="Land M.L."/>
            <person name="Hauser L."/>
            <person name="Kyrpides N."/>
            <person name="Wiegel J."/>
        </authorList>
    </citation>
    <scope>NUCLEOTIDE SEQUENCE [LARGE SCALE GENOMIC DNA]</scope>
    <source>
        <strain evidence="3">ATCC BAA-1301 / DSM 18059 / JW/NM-WN-LF</strain>
    </source>
</reference>
<dbReference type="InParanoid" id="B2A7U9"/>
<sequence length="665" mass="77018">MSSKYDIYWKKRINDIAKLIQEAKKFRYSSKLSVNDLVNYGKRKNWYGVVEVHQEGVNKGEMAHARSLGNIVYDELNYILDDKTLKLTVTSDLQLMIELVIAANTKVSKGPGEFNCENNDQIQEDYQQKAYQTKEEIQVNQNKVVDIFKDIPWDVWECIVKVEPEWVNMIDLLRYYDFGTFSTLMVVAGLNDFQLKGKAEKAYWMPLREQITNTSIPSTPYQLAKTLEPFYRKERHGQLKIERLHKFLNSNLANLLWNNQAQNVAKILPYIWRELAKTMNQDYNAKTIVFAMKCLGLSLLMVGENGFDFARVPIPVDIRVLKLTKNLGLCKECNESEVQRIWSDALKQLRNYYPEITMIHLDSLVWQIASLDKDQLKTYFEDLGILKVANNLLAFQGMSNLTENNYKIISNHKTIEAPKLSQNKIFKNFNQKENIVCVIPCCKSKKPSGDLVKPERSIKPQDIPETWGQLRNGRKGMEYSIDFGTSLTTAIHLYTGHFYKPLFSIKEQIINKIQKGEISILIISAGYGILNALEPIHNYDELMKGRVASWWKKNRLENVLSEYLLKKQPDKVYGFFAGGENWNFNSSSYRFFYTEGVKIALRKGLKSDVGCFYRKEGMGASSILGVLGHTMKKFLEYEFDDNFVKDVMQHDRKEKGIVIGYRPFV</sequence>
<gene>
    <name evidence="2" type="ordered locus">Nther_0811</name>
</gene>
<organism evidence="2 3">
    <name type="scientific">Natranaerobius thermophilus (strain ATCC BAA-1301 / DSM 18059 / JW/NM-WN-LF)</name>
    <dbReference type="NCBI Taxonomy" id="457570"/>
    <lineage>
        <taxon>Bacteria</taxon>
        <taxon>Bacillati</taxon>
        <taxon>Bacillota</taxon>
        <taxon>Clostridia</taxon>
        <taxon>Natranaerobiales</taxon>
        <taxon>Natranaerobiaceae</taxon>
        <taxon>Natranaerobius</taxon>
    </lineage>
</organism>
<name>B2A7U9_NATTJ</name>
<dbReference type="SUPFAM" id="SSF48150">
    <property type="entry name" value="DNA-glycosylase"/>
    <property type="match status" value="1"/>
</dbReference>
<dbReference type="GO" id="GO:0006281">
    <property type="term" value="P:DNA repair"/>
    <property type="evidence" value="ECO:0007669"/>
    <property type="project" value="InterPro"/>
</dbReference>
<evidence type="ECO:0000259" key="1">
    <source>
        <dbReference type="Pfam" id="PF24701"/>
    </source>
</evidence>